<evidence type="ECO:0000313" key="3">
    <source>
        <dbReference type="EMBL" id="MBB5265685.1"/>
    </source>
</evidence>
<evidence type="ECO:0000259" key="2">
    <source>
        <dbReference type="Pfam" id="PF13946"/>
    </source>
</evidence>
<feature type="domain" description="DUF4214" evidence="2">
    <location>
        <begin position="36"/>
        <end position="89"/>
    </location>
</feature>
<sequence length="599" mass="66527">MAAFILAWPWKSYGSEADSVREFQEETVFEKQGVYDFLNRLYVIILGRNPDAEGMRAWYEQWLIQLQAGVSREAVCKGFINSEEFKNLCGRYGIRPGTIENNENSRQIVLIDQFVERMYVTALGRTSDSVGKEQWKAQLIQGSATGAQIVQGFIFSEECVNKNLSDEAYVDLLYRALFDRQADDEGKASWLDLLNRGMTRNFVCCGFINSQEFAALCERYEIIRGSAASGQIRDVNQALTLWVYDLYASALGRPCSVLEQENALNLLINRKISGNNFVKSIFLSAEYQARQCSNEDFLGCIYTFILQKDMSGEDFSGLIQRLAGGAGRDVILGECLRMPEFASRCQNLGIICEDAAIEIPDSNPLQVFNAWSSVSPQALNRIQSAVNDFSVAGYDVGFVMVDLHTGQGISYNSQKEFYSASTIKGPYVVCLNEMIPSSVSAWGNTMRQTIMVSSNEGYASLRATFGSALFRQWVSEAGCTSVDTSRNYPGLTPKELAQMWIKCYGFFTGGQENSQWCAQLFTNTLQSSILNTLGGTYTTYSKAGWIGAGGYMTVQNDAGIVMKPDHPYVIVIMSGAYGRLDLLSNLVSALDSAHSELVM</sequence>
<keyword evidence="4" id="KW-1185">Reference proteome</keyword>
<feature type="domain" description="Beta-lactamase class A catalytic" evidence="1">
    <location>
        <begin position="442"/>
        <end position="573"/>
    </location>
</feature>
<dbReference type="SUPFAM" id="SSF56601">
    <property type="entry name" value="beta-lactamase/transpeptidase-like"/>
    <property type="match status" value="1"/>
</dbReference>
<dbReference type="GO" id="GO:0046677">
    <property type="term" value="P:response to antibiotic"/>
    <property type="evidence" value="ECO:0007669"/>
    <property type="project" value="InterPro"/>
</dbReference>
<dbReference type="GO" id="GO:0030655">
    <property type="term" value="P:beta-lactam antibiotic catabolic process"/>
    <property type="evidence" value="ECO:0007669"/>
    <property type="project" value="InterPro"/>
</dbReference>
<proteinExistence type="predicted"/>
<dbReference type="Proteomes" id="UP000543642">
    <property type="component" value="Unassembled WGS sequence"/>
</dbReference>
<evidence type="ECO:0000259" key="1">
    <source>
        <dbReference type="Pfam" id="PF13354"/>
    </source>
</evidence>
<dbReference type="InterPro" id="IPR000871">
    <property type="entry name" value="Beta-lactam_class-A"/>
</dbReference>
<gene>
    <name evidence="3" type="ORF">HNP82_002832</name>
</gene>
<accession>A0A7W8HDG0</accession>
<evidence type="ECO:0008006" key="5">
    <source>
        <dbReference type="Google" id="ProtNLM"/>
    </source>
</evidence>
<organism evidence="3 4">
    <name type="scientific">Catenibacillus scindens</name>
    <dbReference type="NCBI Taxonomy" id="673271"/>
    <lineage>
        <taxon>Bacteria</taxon>
        <taxon>Bacillati</taxon>
        <taxon>Bacillota</taxon>
        <taxon>Clostridia</taxon>
        <taxon>Lachnospirales</taxon>
        <taxon>Lachnospiraceae</taxon>
        <taxon>Catenibacillus</taxon>
    </lineage>
</organism>
<dbReference type="Gene3D" id="1.10.3130.20">
    <property type="entry name" value="Phycobilisome linker domain"/>
    <property type="match status" value="1"/>
</dbReference>
<reference evidence="3 4" key="1">
    <citation type="submission" date="2020-08" db="EMBL/GenBank/DDBJ databases">
        <title>Genomic Encyclopedia of Type Strains, Phase IV (KMG-IV): sequencing the most valuable type-strain genomes for metagenomic binning, comparative biology and taxonomic classification.</title>
        <authorList>
            <person name="Goeker M."/>
        </authorList>
    </citation>
    <scope>NUCLEOTIDE SEQUENCE [LARGE SCALE GENOMIC DNA]</scope>
    <source>
        <strain evidence="3 4">DSM 106146</strain>
    </source>
</reference>
<dbReference type="InterPro" id="IPR045155">
    <property type="entry name" value="Beta-lactam_cat"/>
</dbReference>
<dbReference type="Gene3D" id="3.40.710.10">
    <property type="entry name" value="DD-peptidase/beta-lactamase superfamily"/>
    <property type="match status" value="1"/>
</dbReference>
<name>A0A7W8HDG0_9FIRM</name>
<dbReference type="Pfam" id="PF13946">
    <property type="entry name" value="DUF4214"/>
    <property type="match status" value="2"/>
</dbReference>
<comment type="caution">
    <text evidence="3">The sequence shown here is derived from an EMBL/GenBank/DDBJ whole genome shotgun (WGS) entry which is preliminary data.</text>
</comment>
<dbReference type="PANTHER" id="PTHR35333:SF3">
    <property type="entry name" value="BETA-LACTAMASE-TYPE TRANSPEPTIDASE FOLD CONTAINING PROTEIN"/>
    <property type="match status" value="1"/>
</dbReference>
<dbReference type="Pfam" id="PF13354">
    <property type="entry name" value="Beta-lactamase2"/>
    <property type="match status" value="2"/>
</dbReference>
<dbReference type="EMBL" id="JACHFW010000013">
    <property type="protein sequence ID" value="MBB5265685.1"/>
    <property type="molecule type" value="Genomic_DNA"/>
</dbReference>
<dbReference type="AlphaFoldDB" id="A0A7W8HDG0"/>
<dbReference type="InterPro" id="IPR012338">
    <property type="entry name" value="Beta-lactam/transpept-like"/>
</dbReference>
<dbReference type="PANTHER" id="PTHR35333">
    <property type="entry name" value="BETA-LACTAMASE"/>
    <property type="match status" value="1"/>
</dbReference>
<dbReference type="InterPro" id="IPR038255">
    <property type="entry name" value="PBS_linker_sf"/>
</dbReference>
<evidence type="ECO:0000313" key="4">
    <source>
        <dbReference type="Proteomes" id="UP000543642"/>
    </source>
</evidence>
<dbReference type="GO" id="GO:0008800">
    <property type="term" value="F:beta-lactamase activity"/>
    <property type="evidence" value="ECO:0007669"/>
    <property type="project" value="InterPro"/>
</dbReference>
<feature type="domain" description="Beta-lactamase class A catalytic" evidence="1">
    <location>
        <begin position="397"/>
        <end position="434"/>
    </location>
</feature>
<dbReference type="InterPro" id="IPR025282">
    <property type="entry name" value="DUF4214"/>
</dbReference>
<protein>
    <recommendedName>
        <fullName evidence="5">DUF4214 domain-containing protein</fullName>
    </recommendedName>
</protein>
<dbReference type="RefSeq" id="WP_183775708.1">
    <property type="nucleotide sequence ID" value="NZ_JACHFW010000013.1"/>
</dbReference>
<feature type="domain" description="DUF4214" evidence="2">
    <location>
        <begin position="155"/>
        <end position="216"/>
    </location>
</feature>